<dbReference type="RefSeq" id="WP_114791652.1">
    <property type="nucleotide sequence ID" value="NZ_CP139960.1"/>
</dbReference>
<sequence length="302" mass="34921">MDNDIKKEVFFCSAASRYFKEQLAGTAANAGAFILIEHANPFPEKIIEAHFDKEWLREIQQLAKSLRGKVLLIRNKKTNFKECRISFVDNKAGRYFTIQTTVDEISSVHLSDHITSADTQWQTDPFFVICTNGKKDKCCAKFGFPVFKFFESFNANVNVWECTHVGGDRFAANVIAMPFGIYYGHVAVEDVGHIMVRTLLRKIYKNKFRGVSRRSFYEQAIECHLREHLQNYDIDFEIHTHLLKHEGDHYEVDVTTSNNGHYIMDLERVKIDYPHLLTCKAKKQENISKFKLAKLEVIPAIS</sequence>
<proteinExistence type="predicted"/>
<gene>
    <name evidence="1" type="ORF">U0035_17995</name>
</gene>
<dbReference type="Proteomes" id="UP001325680">
    <property type="component" value="Chromosome"/>
</dbReference>
<accession>A0ABZ0W2U8</accession>
<dbReference type="EMBL" id="CP139960">
    <property type="protein sequence ID" value="WQD37567.1"/>
    <property type="molecule type" value="Genomic_DNA"/>
</dbReference>
<dbReference type="PANTHER" id="PTHR31902:SF22">
    <property type="entry name" value="SLL1203 PROTEIN"/>
    <property type="match status" value="1"/>
</dbReference>
<evidence type="ECO:0000313" key="2">
    <source>
        <dbReference type="Proteomes" id="UP001325680"/>
    </source>
</evidence>
<protein>
    <submittedName>
        <fullName evidence="1">Sucrase ferredoxin</fullName>
    </submittedName>
</protein>
<dbReference type="InterPro" id="IPR009737">
    <property type="entry name" value="Aim32/Apd1-like"/>
</dbReference>
<dbReference type="CDD" id="cd03062">
    <property type="entry name" value="TRX_Fd_Sucrase"/>
    <property type="match status" value="1"/>
</dbReference>
<dbReference type="PANTHER" id="PTHR31902">
    <property type="entry name" value="ACTIN PATCHES DISTAL PROTEIN 1"/>
    <property type="match status" value="1"/>
</dbReference>
<evidence type="ECO:0000313" key="1">
    <source>
        <dbReference type="EMBL" id="WQD37567.1"/>
    </source>
</evidence>
<keyword evidence="2" id="KW-1185">Reference proteome</keyword>
<dbReference type="InterPro" id="IPR036249">
    <property type="entry name" value="Thioredoxin-like_sf"/>
</dbReference>
<dbReference type="SUPFAM" id="SSF52833">
    <property type="entry name" value="Thioredoxin-like"/>
    <property type="match status" value="1"/>
</dbReference>
<dbReference type="Pfam" id="PF06999">
    <property type="entry name" value="Suc_Fer-like"/>
    <property type="match status" value="1"/>
</dbReference>
<dbReference type="Gene3D" id="3.40.30.10">
    <property type="entry name" value="Glutaredoxin"/>
    <property type="match status" value="1"/>
</dbReference>
<reference evidence="1 2" key="1">
    <citation type="submission" date="2023-12" db="EMBL/GenBank/DDBJ databases">
        <title>Genome sequencing and assembly of bacterial species from a model synthetic community.</title>
        <authorList>
            <person name="Hogle S.L."/>
        </authorList>
    </citation>
    <scope>NUCLEOTIDE SEQUENCE [LARGE SCALE GENOMIC DNA]</scope>
    <source>
        <strain evidence="1 2">HAMBI_3031</strain>
    </source>
</reference>
<organism evidence="1 2">
    <name type="scientific">Niabella yanshanensis</name>
    <dbReference type="NCBI Taxonomy" id="577386"/>
    <lineage>
        <taxon>Bacteria</taxon>
        <taxon>Pseudomonadati</taxon>
        <taxon>Bacteroidota</taxon>
        <taxon>Chitinophagia</taxon>
        <taxon>Chitinophagales</taxon>
        <taxon>Chitinophagaceae</taxon>
        <taxon>Niabella</taxon>
    </lineage>
</organism>
<name>A0ABZ0W2U8_9BACT</name>